<evidence type="ECO:0000313" key="4">
    <source>
        <dbReference type="Proteomes" id="UP000292346"/>
    </source>
</evidence>
<dbReference type="SUPFAM" id="SSF56219">
    <property type="entry name" value="DNase I-like"/>
    <property type="match status" value="1"/>
</dbReference>
<dbReference type="Proteomes" id="UP000292346">
    <property type="component" value="Unassembled WGS sequence"/>
</dbReference>
<dbReference type="Gene3D" id="3.60.10.10">
    <property type="entry name" value="Endonuclease/exonuclease/phosphatase"/>
    <property type="match status" value="1"/>
</dbReference>
<proteinExistence type="predicted"/>
<dbReference type="EMBL" id="SJJZ01000002">
    <property type="protein sequence ID" value="TCC07492.1"/>
    <property type="molecule type" value="Genomic_DNA"/>
</dbReference>
<name>A0A4R0HF61_9ACTN</name>
<reference evidence="3 4" key="1">
    <citation type="submission" date="2019-02" db="EMBL/GenBank/DDBJ databases">
        <title>Kribbella capetownensis sp. nov. and Kribbella speibonae sp. nov., isolated from soil.</title>
        <authorList>
            <person name="Curtis S.M."/>
            <person name="Norton I."/>
            <person name="Everest G.J."/>
            <person name="Meyers P.R."/>
        </authorList>
    </citation>
    <scope>NUCLEOTIDE SEQUENCE [LARGE SCALE GENOMIC DNA]</scope>
    <source>
        <strain evidence="3 4">KCTC 29219</strain>
    </source>
</reference>
<evidence type="ECO:0000259" key="2">
    <source>
        <dbReference type="Pfam" id="PF03372"/>
    </source>
</evidence>
<evidence type="ECO:0000256" key="1">
    <source>
        <dbReference type="SAM" id="Phobius"/>
    </source>
</evidence>
<feature type="transmembrane region" description="Helical" evidence="1">
    <location>
        <begin position="38"/>
        <end position="59"/>
    </location>
</feature>
<keyword evidence="1" id="KW-0472">Membrane</keyword>
<keyword evidence="4" id="KW-1185">Reference proteome</keyword>
<dbReference type="AlphaFoldDB" id="A0A4R0HF61"/>
<feature type="transmembrane region" description="Helical" evidence="1">
    <location>
        <begin position="79"/>
        <end position="99"/>
    </location>
</feature>
<dbReference type="Pfam" id="PF03372">
    <property type="entry name" value="Exo_endo_phos"/>
    <property type="match status" value="1"/>
</dbReference>
<dbReference type="GO" id="GO:0003824">
    <property type="term" value="F:catalytic activity"/>
    <property type="evidence" value="ECO:0007669"/>
    <property type="project" value="InterPro"/>
</dbReference>
<evidence type="ECO:0000313" key="3">
    <source>
        <dbReference type="EMBL" id="TCC07492.1"/>
    </source>
</evidence>
<keyword evidence="1" id="KW-0812">Transmembrane</keyword>
<accession>A0A4R0HF61</accession>
<organism evidence="3 4">
    <name type="scientific">Kribbella soli</name>
    <dbReference type="NCBI Taxonomy" id="1124743"/>
    <lineage>
        <taxon>Bacteria</taxon>
        <taxon>Bacillati</taxon>
        <taxon>Actinomycetota</taxon>
        <taxon>Actinomycetes</taxon>
        <taxon>Propionibacteriales</taxon>
        <taxon>Kribbellaceae</taxon>
        <taxon>Kribbella</taxon>
    </lineage>
</organism>
<keyword evidence="1" id="KW-1133">Transmembrane helix</keyword>
<sequence length="335" mass="36526">MEGEPLRRRWVGVVIAGLLPWAWFVLRDRFGMVTDVIAIVLPLAVIATVVVALVVAGAVGARLVPPGRRALMRRRRRVAVVFAMSTLLVGIVATLGPWVPHGTGTVDRSRAVRIAAANIGSGELDGADNLLALKADVLVVSEIGQPLTQRLSESYPEHVAVWTGPSIGVFSRWPLTVLEPTGPDLPGFVLRVHAPSGEFDLIAAHVPRPWWTSSGSTYATSTDNGMPYETTVAGHHRLIEQLATRIARDDDRPVVVAGDLNTTDRGRDYRILTEHLDDAMLDSWGRPSQIGKWEALLVRIDHLFVPPGWCSDDNDWYPIPQSDHHGLVSTIGPCV</sequence>
<feature type="domain" description="Endonuclease/exonuclease/phosphatase" evidence="2">
    <location>
        <begin position="128"/>
        <end position="324"/>
    </location>
</feature>
<gene>
    <name evidence="3" type="ORF">E0H45_16020</name>
</gene>
<dbReference type="RefSeq" id="WP_131338133.1">
    <property type="nucleotide sequence ID" value="NZ_SJJZ01000002.1"/>
</dbReference>
<feature type="transmembrane region" description="Helical" evidence="1">
    <location>
        <begin position="9"/>
        <end position="26"/>
    </location>
</feature>
<protein>
    <recommendedName>
        <fullName evidence="2">Endonuclease/exonuclease/phosphatase domain-containing protein</fullName>
    </recommendedName>
</protein>
<dbReference type="OrthoDB" id="3808618at2"/>
<dbReference type="InterPro" id="IPR036691">
    <property type="entry name" value="Endo/exonu/phosph_ase_sf"/>
</dbReference>
<comment type="caution">
    <text evidence="3">The sequence shown here is derived from an EMBL/GenBank/DDBJ whole genome shotgun (WGS) entry which is preliminary data.</text>
</comment>
<dbReference type="InterPro" id="IPR005135">
    <property type="entry name" value="Endo/exonuclease/phosphatase"/>
</dbReference>